<feature type="transmembrane region" description="Helical" evidence="1">
    <location>
        <begin position="64"/>
        <end position="80"/>
    </location>
</feature>
<keyword evidence="1" id="KW-1133">Transmembrane helix</keyword>
<organism evidence="2">
    <name type="scientific">marine metagenome</name>
    <dbReference type="NCBI Taxonomy" id="408172"/>
    <lineage>
        <taxon>unclassified sequences</taxon>
        <taxon>metagenomes</taxon>
        <taxon>ecological metagenomes</taxon>
    </lineage>
</organism>
<accession>A0A382W7I3</accession>
<protein>
    <submittedName>
        <fullName evidence="2">Uncharacterized protein</fullName>
    </submittedName>
</protein>
<proteinExistence type="predicted"/>
<feature type="transmembrane region" description="Helical" evidence="1">
    <location>
        <begin position="37"/>
        <end position="57"/>
    </location>
</feature>
<gene>
    <name evidence="2" type="ORF">METZ01_LOCUS407631</name>
</gene>
<dbReference type="EMBL" id="UINC01157660">
    <property type="protein sequence ID" value="SVD54777.1"/>
    <property type="molecule type" value="Genomic_DNA"/>
</dbReference>
<reference evidence="2" key="1">
    <citation type="submission" date="2018-05" db="EMBL/GenBank/DDBJ databases">
        <authorList>
            <person name="Lanie J.A."/>
            <person name="Ng W.-L."/>
            <person name="Kazmierczak K.M."/>
            <person name="Andrzejewski T.M."/>
            <person name="Davidsen T.M."/>
            <person name="Wayne K.J."/>
            <person name="Tettelin H."/>
            <person name="Glass J.I."/>
            <person name="Rusch D."/>
            <person name="Podicherti R."/>
            <person name="Tsui H.-C.T."/>
            <person name="Winkler M.E."/>
        </authorList>
    </citation>
    <scope>NUCLEOTIDE SEQUENCE</scope>
</reference>
<feature type="non-terminal residue" evidence="2">
    <location>
        <position position="106"/>
    </location>
</feature>
<keyword evidence="1" id="KW-0472">Membrane</keyword>
<keyword evidence="1" id="KW-0812">Transmembrane</keyword>
<evidence type="ECO:0000256" key="1">
    <source>
        <dbReference type="SAM" id="Phobius"/>
    </source>
</evidence>
<evidence type="ECO:0000313" key="2">
    <source>
        <dbReference type="EMBL" id="SVD54777.1"/>
    </source>
</evidence>
<name>A0A382W7I3_9ZZZZ</name>
<dbReference type="AlphaFoldDB" id="A0A382W7I3"/>
<sequence>MISLLALTVLIIASMGYGLLGLRLIRCPDAPSWAENYGRAYALGVGTLGWIVFWFGITGFIQTWILFGVLLPGILSFWFLRKNFILPSFSNFGRISGMLVMILMVT</sequence>